<dbReference type="Proteomes" id="UP000239197">
    <property type="component" value="Chromosome"/>
</dbReference>
<evidence type="ECO:0000313" key="3">
    <source>
        <dbReference type="Proteomes" id="UP000239197"/>
    </source>
</evidence>
<protein>
    <recommendedName>
        <fullName evidence="1">IprA winged helix-turn-helix domain-containing protein</fullName>
    </recommendedName>
</protein>
<sequence length="222" mass="25828">MKLIKKGIETIMKKDVFSEKILTDEIIFKTIYNELNYQTYESESIIPLIDEMNNPLCHWLISGCASLIRVDDNIRTFPVTDITSFGLVGGAFFHKNYAIVTDIDSVISSQYVSDLRTIISDQKGWGDLMTLQNEKVDKYISYYDNMSGREAYSEICFLLSIIMKLPEHIRMKLKLSKFIIQRTLISRSMTLQILSKLKESFHIHVFNGYLLSIRQLPTNKFW</sequence>
<dbReference type="KEGG" id="rox:BV494_10480"/>
<dbReference type="RefSeq" id="WP_104922832.1">
    <property type="nucleotide sequence ID" value="NZ_CP019062.1"/>
</dbReference>
<keyword evidence="3" id="KW-1185">Reference proteome</keyword>
<feature type="domain" description="IprA winged helix-turn-helix" evidence="1">
    <location>
        <begin position="151"/>
        <end position="217"/>
    </location>
</feature>
<accession>A0A2L1UQX0</accession>
<proteinExistence type="predicted"/>
<reference evidence="3" key="1">
    <citation type="submission" date="2017-01" db="EMBL/GenBank/DDBJ databases">
        <title>Genome sequence of Rouxiella sp. ERMR1:05.</title>
        <authorList>
            <person name="Kumar R."/>
            <person name="Singh D."/>
            <person name="Kumar S."/>
        </authorList>
    </citation>
    <scope>NUCLEOTIDE SEQUENCE [LARGE SCALE GENOMIC DNA]</scope>
    <source>
        <strain evidence="3">ERMR1:05</strain>
    </source>
</reference>
<dbReference type="EMBL" id="CP019062">
    <property type="protein sequence ID" value="AVF35333.1"/>
    <property type="molecule type" value="Genomic_DNA"/>
</dbReference>
<gene>
    <name evidence="2" type="ORF">BV494_10480</name>
</gene>
<evidence type="ECO:0000259" key="1">
    <source>
        <dbReference type="Pfam" id="PF15977"/>
    </source>
</evidence>
<dbReference type="Pfam" id="PF15977">
    <property type="entry name" value="HTH_46"/>
    <property type="match status" value="1"/>
</dbReference>
<name>A0A2L1UQX0_9GAMM</name>
<organism evidence="2 3">
    <name type="scientific">Rahnella sikkimica</name>
    <dbReference type="NCBI Taxonomy" id="1805933"/>
    <lineage>
        <taxon>Bacteria</taxon>
        <taxon>Pseudomonadati</taxon>
        <taxon>Pseudomonadota</taxon>
        <taxon>Gammaproteobacteria</taxon>
        <taxon>Enterobacterales</taxon>
        <taxon>Yersiniaceae</taxon>
        <taxon>Rahnella</taxon>
    </lineage>
</organism>
<dbReference type="AlphaFoldDB" id="A0A2L1UQX0"/>
<dbReference type="InterPro" id="IPR041687">
    <property type="entry name" value="HTH_46"/>
</dbReference>
<evidence type="ECO:0000313" key="2">
    <source>
        <dbReference type="EMBL" id="AVF35333.1"/>
    </source>
</evidence>